<evidence type="ECO:0000313" key="3">
    <source>
        <dbReference type="Proteomes" id="UP000027135"/>
    </source>
</evidence>
<protein>
    <submittedName>
        <fullName evidence="2">Golgin subfamily A member 3</fullName>
    </submittedName>
</protein>
<feature type="coiled-coil region" evidence="1">
    <location>
        <begin position="436"/>
        <end position="463"/>
    </location>
</feature>
<feature type="coiled-coil region" evidence="1">
    <location>
        <begin position="103"/>
        <end position="134"/>
    </location>
</feature>
<dbReference type="EMBL" id="KK852473">
    <property type="protein sequence ID" value="KDR23154.1"/>
    <property type="molecule type" value="Genomic_DNA"/>
</dbReference>
<dbReference type="Proteomes" id="UP000027135">
    <property type="component" value="Unassembled WGS sequence"/>
</dbReference>
<accession>A0A067RTJ8</accession>
<gene>
    <name evidence="2" type="ORF">L798_15236</name>
</gene>
<dbReference type="OMA" id="DCENNDR"/>
<evidence type="ECO:0000256" key="1">
    <source>
        <dbReference type="SAM" id="Coils"/>
    </source>
</evidence>
<feature type="coiled-coil region" evidence="1">
    <location>
        <begin position="260"/>
        <end position="294"/>
    </location>
</feature>
<proteinExistence type="predicted"/>
<sequence>MTAKIVPQDKLNNISYNKQIEIGNTASDDTLNYKEQIDAFQKEIRKLKGSLKMSEIEHHERRRKYESNIRTLLKKVKEHMRGRKVAERALEELHGKTIESIDLVTLKCETSKLQAELEASKQRCEEQKRIADRNQEALLVLEKERGKLAQSCSISKEKLPAVPETSYAAISNEFDQKTRELRFLQSQDRVAELEEEVRKSHIINKELRREIFSEKCETSQLRKQVASLRMGLETANDMLDTKKVELGRTESMCCLLQTNVSHLKKQLETEQQAHEDCKQEVEKLRENLEETRAKDPVLADQIKTLSYHLNQKSQETSGLQEKIRLSEERWLSTENGLQQSISGLRDELVVLRAELDSVRSDKFTFQTQAADLRAALHSSVEQNKILRLKLETFDCENNDRLPDLTSSLPLPPLKYDETQILELLHQSTVLPHNKPLSNLQCCLDSLKQEMATLQRQLAAKTSARDQMYNKTEYSLVKNV</sequence>
<dbReference type="InParanoid" id="A0A067RTJ8"/>
<keyword evidence="3" id="KW-1185">Reference proteome</keyword>
<feature type="coiled-coil region" evidence="1">
    <location>
        <begin position="167"/>
        <end position="210"/>
    </location>
</feature>
<reference evidence="2 3" key="1">
    <citation type="journal article" date="2014" name="Nat. Commun.">
        <title>Molecular traces of alternative social organization in a termite genome.</title>
        <authorList>
            <person name="Terrapon N."/>
            <person name="Li C."/>
            <person name="Robertson H.M."/>
            <person name="Ji L."/>
            <person name="Meng X."/>
            <person name="Booth W."/>
            <person name="Chen Z."/>
            <person name="Childers C.P."/>
            <person name="Glastad K.M."/>
            <person name="Gokhale K."/>
            <person name="Gowin J."/>
            <person name="Gronenberg W."/>
            <person name="Hermansen R.A."/>
            <person name="Hu H."/>
            <person name="Hunt B.G."/>
            <person name="Huylmans A.K."/>
            <person name="Khalil S.M."/>
            <person name="Mitchell R.D."/>
            <person name="Munoz-Torres M.C."/>
            <person name="Mustard J.A."/>
            <person name="Pan H."/>
            <person name="Reese J.T."/>
            <person name="Scharf M.E."/>
            <person name="Sun F."/>
            <person name="Vogel H."/>
            <person name="Xiao J."/>
            <person name="Yang W."/>
            <person name="Yang Z."/>
            <person name="Yang Z."/>
            <person name="Zhou J."/>
            <person name="Zhu J."/>
            <person name="Brent C.S."/>
            <person name="Elsik C.G."/>
            <person name="Goodisman M.A."/>
            <person name="Liberles D.A."/>
            <person name="Roe R.M."/>
            <person name="Vargo E.L."/>
            <person name="Vilcinskas A."/>
            <person name="Wang J."/>
            <person name="Bornberg-Bauer E."/>
            <person name="Korb J."/>
            <person name="Zhang G."/>
            <person name="Liebig J."/>
        </authorList>
    </citation>
    <scope>NUCLEOTIDE SEQUENCE [LARGE SCALE GENOMIC DNA]</scope>
    <source>
        <tissue evidence="2">Whole organism</tissue>
    </source>
</reference>
<keyword evidence="1" id="KW-0175">Coiled coil</keyword>
<dbReference type="AlphaFoldDB" id="A0A067RTJ8"/>
<name>A0A067RTJ8_ZOONE</name>
<organism evidence="2 3">
    <name type="scientific">Zootermopsis nevadensis</name>
    <name type="common">Dampwood termite</name>
    <dbReference type="NCBI Taxonomy" id="136037"/>
    <lineage>
        <taxon>Eukaryota</taxon>
        <taxon>Metazoa</taxon>
        <taxon>Ecdysozoa</taxon>
        <taxon>Arthropoda</taxon>
        <taxon>Hexapoda</taxon>
        <taxon>Insecta</taxon>
        <taxon>Pterygota</taxon>
        <taxon>Neoptera</taxon>
        <taxon>Polyneoptera</taxon>
        <taxon>Dictyoptera</taxon>
        <taxon>Blattodea</taxon>
        <taxon>Blattoidea</taxon>
        <taxon>Termitoidae</taxon>
        <taxon>Termopsidae</taxon>
        <taxon>Zootermopsis</taxon>
    </lineage>
</organism>
<evidence type="ECO:0000313" key="2">
    <source>
        <dbReference type="EMBL" id="KDR23154.1"/>
    </source>
</evidence>
<dbReference type="STRING" id="136037.A0A067RTJ8"/>